<keyword evidence="2" id="KW-1185">Reference proteome</keyword>
<accession>A0A151NM85</accession>
<dbReference type="Proteomes" id="UP000050525">
    <property type="component" value="Unassembled WGS sequence"/>
</dbReference>
<gene>
    <name evidence="1" type="ORF">Y1Q_0022058</name>
</gene>
<comment type="caution">
    <text evidence="1">The sequence shown here is derived from an EMBL/GenBank/DDBJ whole genome shotgun (WGS) entry which is preliminary data.</text>
</comment>
<evidence type="ECO:0000313" key="2">
    <source>
        <dbReference type="Proteomes" id="UP000050525"/>
    </source>
</evidence>
<dbReference type="AlphaFoldDB" id="A0A151NM85"/>
<name>A0A151NM85_ALLMI</name>
<proteinExistence type="predicted"/>
<organism evidence="1 2">
    <name type="scientific">Alligator mississippiensis</name>
    <name type="common">American alligator</name>
    <dbReference type="NCBI Taxonomy" id="8496"/>
    <lineage>
        <taxon>Eukaryota</taxon>
        <taxon>Metazoa</taxon>
        <taxon>Chordata</taxon>
        <taxon>Craniata</taxon>
        <taxon>Vertebrata</taxon>
        <taxon>Euteleostomi</taxon>
        <taxon>Archelosauria</taxon>
        <taxon>Archosauria</taxon>
        <taxon>Crocodylia</taxon>
        <taxon>Alligatoridae</taxon>
        <taxon>Alligatorinae</taxon>
        <taxon>Alligator</taxon>
    </lineage>
</organism>
<protein>
    <submittedName>
        <fullName evidence="1">Uncharacterized protein</fullName>
    </submittedName>
</protein>
<sequence>MLGESHQPLVEIRLQGFPHHQLTLHMYHLHQHQILDYSMLLERLIMAVEQLADFQAWHCQDLKWDWERDQNDCILKEKHLTLLERIVVAQDHQSTMVHWVVEVTEKDCWVLDTIVALTLSFVLPDAQLGPHYSWGDLF</sequence>
<evidence type="ECO:0000313" key="1">
    <source>
        <dbReference type="EMBL" id="KYO37779.1"/>
    </source>
</evidence>
<reference evidence="1 2" key="1">
    <citation type="journal article" date="2012" name="Genome Biol.">
        <title>Sequencing three crocodilian genomes to illuminate the evolution of archosaurs and amniotes.</title>
        <authorList>
            <person name="St John J.A."/>
            <person name="Braun E.L."/>
            <person name="Isberg S.R."/>
            <person name="Miles L.G."/>
            <person name="Chong A.Y."/>
            <person name="Gongora J."/>
            <person name="Dalzell P."/>
            <person name="Moran C."/>
            <person name="Bed'hom B."/>
            <person name="Abzhanov A."/>
            <person name="Burgess S.C."/>
            <person name="Cooksey A.M."/>
            <person name="Castoe T.A."/>
            <person name="Crawford N.G."/>
            <person name="Densmore L.D."/>
            <person name="Drew J.C."/>
            <person name="Edwards S.V."/>
            <person name="Faircloth B.C."/>
            <person name="Fujita M.K."/>
            <person name="Greenwold M.J."/>
            <person name="Hoffmann F.G."/>
            <person name="Howard J.M."/>
            <person name="Iguchi T."/>
            <person name="Janes D.E."/>
            <person name="Khan S.Y."/>
            <person name="Kohno S."/>
            <person name="de Koning A.J."/>
            <person name="Lance S.L."/>
            <person name="McCarthy F.M."/>
            <person name="McCormack J.E."/>
            <person name="Merchant M.E."/>
            <person name="Peterson D.G."/>
            <person name="Pollock D.D."/>
            <person name="Pourmand N."/>
            <person name="Raney B.J."/>
            <person name="Roessler K.A."/>
            <person name="Sanford J.R."/>
            <person name="Sawyer R.H."/>
            <person name="Schmidt C.J."/>
            <person name="Triplett E.W."/>
            <person name="Tuberville T.D."/>
            <person name="Venegas-Anaya M."/>
            <person name="Howard J.T."/>
            <person name="Jarvis E.D."/>
            <person name="Guillette L.J.Jr."/>
            <person name="Glenn T.C."/>
            <person name="Green R.E."/>
            <person name="Ray D.A."/>
        </authorList>
    </citation>
    <scope>NUCLEOTIDE SEQUENCE [LARGE SCALE GENOMIC DNA]</scope>
    <source>
        <strain evidence="1">KSC_2009_1</strain>
    </source>
</reference>
<dbReference type="EMBL" id="AKHW03002600">
    <property type="protein sequence ID" value="KYO37779.1"/>
    <property type="molecule type" value="Genomic_DNA"/>
</dbReference>